<feature type="domain" description="Endonuclease GajA/Old nuclease/RecF-like AAA" evidence="1">
    <location>
        <begin position="142"/>
        <end position="344"/>
    </location>
</feature>
<name>C4LF54_TOLAT</name>
<dbReference type="HOGENOM" id="CLU_021240_1_0_6"/>
<dbReference type="InterPro" id="IPR051396">
    <property type="entry name" value="Bact_Antivir_Def_Nuclease"/>
</dbReference>
<sequence length="650" mass="72374">MYLSNLKIQGFRCFDKDFNVQLTNGLNVIVGENGAGKTAIISAIRQLFHDSESGRYSITSDDFYSPFIAGGLAATSFSIGAEFDGLDVMDKVALLPWVGASNTALLNIQAENREIRGQFKRVIWGGKSKSSQFDPELLDLIQCIYLPPLRDAESKLSNGRQSRLSKLLKALNRKKLKQCRIKGELHPLEESVKEFNESLAADDKLSIKDANKLITENLTKAIGHHFGQQTSIQFAESDFTKIAESLTLMFFPDLSVEGVVSFRELSQNSLGYNNLLYIASILAELTLDDEDEYEDQPLFKLLLIEEPEAHLHPQLQIRLLNHLKKVAEENKNVQVVVTTHSTVLASSVEIEAIIHLSKSPVPVATPLRTCGLTPDSSKFINRWLDVTKSNLLFASGVILVEGIAEQMLIPILAKIVLEDQKEGGKSLEDLGISVINLNGIYFKHFMQLYCDIESADDSEGKTITENLPIRCAGLTDLDPPKKVTRQVPDSDKEGETREIIEDLIPYDGNMGKGTNHAIELVDSINKSANARLYVSKYKTLEYDLAMEGNNAALMSEIIASLWPKPTKMESPVIVEFTAMSKEDWTKKEPLEVAEAAHKILKKIDDDKIGKGLFAQVLTDKIQSNGFNFSVPKYIKHAILWASLLDMVKEE</sequence>
<dbReference type="Gene3D" id="3.40.50.300">
    <property type="entry name" value="P-loop containing nucleotide triphosphate hydrolases"/>
    <property type="match status" value="1"/>
</dbReference>
<dbReference type="InterPro" id="IPR034139">
    <property type="entry name" value="TOPRIM_OLD"/>
</dbReference>
<dbReference type="InterPro" id="IPR027417">
    <property type="entry name" value="P-loop_NTPase"/>
</dbReference>
<accession>C4LF54</accession>
<gene>
    <name evidence="3" type="ordered locus">Tola_1610</name>
</gene>
<keyword evidence="4" id="KW-1185">Reference proteome</keyword>
<evidence type="ECO:0000259" key="1">
    <source>
        <dbReference type="Pfam" id="PF13175"/>
    </source>
</evidence>
<dbReference type="KEGG" id="tau:Tola_1610"/>
<dbReference type="eggNOG" id="COG3593">
    <property type="taxonomic scope" value="Bacteria"/>
</dbReference>
<dbReference type="AlphaFoldDB" id="C4LF54"/>
<evidence type="ECO:0000259" key="2">
    <source>
        <dbReference type="Pfam" id="PF20469"/>
    </source>
</evidence>
<reference evidence="3 4" key="2">
    <citation type="journal article" date="2011" name="Stand. Genomic Sci.">
        <title>Complete genome sequence of Tolumonas auensis type strain (TA 4).</title>
        <authorList>
            <person name="Chertkov O."/>
            <person name="Copeland A."/>
            <person name="Lucas S."/>
            <person name="Lapidus A."/>
            <person name="Berry K.W."/>
            <person name="Detter J.C."/>
            <person name="Del Rio T.G."/>
            <person name="Hammon N."/>
            <person name="Dalin E."/>
            <person name="Tice H."/>
            <person name="Pitluck S."/>
            <person name="Richardson P."/>
            <person name="Bruce D."/>
            <person name="Goodwin L."/>
            <person name="Han C."/>
            <person name="Tapia R."/>
            <person name="Saunders E."/>
            <person name="Schmutz J."/>
            <person name="Brettin T."/>
            <person name="Larimer F."/>
            <person name="Land M."/>
            <person name="Hauser L."/>
            <person name="Spring S."/>
            <person name="Rohde M."/>
            <person name="Kyrpides N.C."/>
            <person name="Ivanova N."/>
            <person name="Goker M."/>
            <person name="Beller H.R."/>
            <person name="Klenk H.P."/>
            <person name="Woyke T."/>
        </authorList>
    </citation>
    <scope>NUCLEOTIDE SEQUENCE [LARGE SCALE GENOMIC DNA]</scope>
    <source>
        <strain evidence="4">DSM 9187 / TA4</strain>
    </source>
</reference>
<organism evidence="3 4">
    <name type="scientific">Tolumonas auensis (strain DSM 9187 / NBRC 110442 / TA 4)</name>
    <dbReference type="NCBI Taxonomy" id="595494"/>
    <lineage>
        <taxon>Bacteria</taxon>
        <taxon>Pseudomonadati</taxon>
        <taxon>Pseudomonadota</taxon>
        <taxon>Gammaproteobacteria</taxon>
        <taxon>Aeromonadales</taxon>
        <taxon>Aeromonadaceae</taxon>
        <taxon>Tolumonas</taxon>
    </lineage>
</organism>
<dbReference type="InterPro" id="IPR041685">
    <property type="entry name" value="AAA_GajA/Old/RecF-like"/>
</dbReference>
<dbReference type="STRING" id="595494.Tola_1610"/>
<dbReference type="Pfam" id="PF13175">
    <property type="entry name" value="AAA_15"/>
    <property type="match status" value="2"/>
</dbReference>
<dbReference type="Pfam" id="PF20469">
    <property type="entry name" value="OLD-like_TOPRIM"/>
    <property type="match status" value="1"/>
</dbReference>
<dbReference type="Proteomes" id="UP000009073">
    <property type="component" value="Chromosome"/>
</dbReference>
<evidence type="ECO:0000313" key="4">
    <source>
        <dbReference type="Proteomes" id="UP000009073"/>
    </source>
</evidence>
<dbReference type="PANTHER" id="PTHR43581:SF4">
    <property type="entry name" value="ATP_GTP PHOSPHATASE"/>
    <property type="match status" value="1"/>
</dbReference>
<protein>
    <submittedName>
        <fullName evidence="3">RecF/RecN/SMC N domain protein</fullName>
    </submittedName>
</protein>
<dbReference type="eggNOG" id="COG1195">
    <property type="taxonomic scope" value="Bacteria"/>
</dbReference>
<reference evidence="4" key="1">
    <citation type="submission" date="2009-05" db="EMBL/GenBank/DDBJ databases">
        <title>Complete sequence of Tolumonas auensis DSM 9187.</title>
        <authorList>
            <consortium name="US DOE Joint Genome Institute"/>
            <person name="Lucas S."/>
            <person name="Copeland A."/>
            <person name="Lapidus A."/>
            <person name="Glavina del Rio T."/>
            <person name="Tice H."/>
            <person name="Bruce D."/>
            <person name="Goodwin L."/>
            <person name="Pitluck S."/>
            <person name="Chertkov O."/>
            <person name="Brettin T."/>
            <person name="Detter J.C."/>
            <person name="Han C."/>
            <person name="Larimer F."/>
            <person name="Land M."/>
            <person name="Hauser L."/>
            <person name="Kyrpides N."/>
            <person name="Mikhailova N."/>
            <person name="Spring S."/>
            <person name="Beller H."/>
        </authorList>
    </citation>
    <scope>NUCLEOTIDE SEQUENCE [LARGE SCALE GENOMIC DNA]</scope>
    <source>
        <strain evidence="4">DSM 9187 / TA4</strain>
    </source>
</reference>
<dbReference type="CDD" id="cd01026">
    <property type="entry name" value="TOPRIM_OLD"/>
    <property type="match status" value="1"/>
</dbReference>
<dbReference type="SUPFAM" id="SSF52540">
    <property type="entry name" value="P-loop containing nucleoside triphosphate hydrolases"/>
    <property type="match status" value="1"/>
</dbReference>
<dbReference type="EMBL" id="CP001616">
    <property type="protein sequence ID" value="ACQ93221.1"/>
    <property type="molecule type" value="Genomic_DNA"/>
</dbReference>
<feature type="domain" description="OLD protein-like TOPRIM" evidence="2">
    <location>
        <begin position="392"/>
        <end position="478"/>
    </location>
</feature>
<dbReference type="RefSeq" id="WP_015878692.1">
    <property type="nucleotide sequence ID" value="NC_012691.1"/>
</dbReference>
<proteinExistence type="predicted"/>
<evidence type="ECO:0000313" key="3">
    <source>
        <dbReference type="EMBL" id="ACQ93221.1"/>
    </source>
</evidence>
<dbReference type="PANTHER" id="PTHR43581">
    <property type="entry name" value="ATP/GTP PHOSPHATASE"/>
    <property type="match status" value="1"/>
</dbReference>
<dbReference type="OrthoDB" id="3322489at2"/>
<feature type="domain" description="Endonuclease GajA/Old nuclease/RecF-like AAA" evidence="1">
    <location>
        <begin position="1"/>
        <end position="55"/>
    </location>
</feature>